<dbReference type="PANTHER" id="PTHR32305:SF17">
    <property type="entry name" value="TRNA NUCLEASE WAPA"/>
    <property type="match status" value="1"/>
</dbReference>
<gene>
    <name evidence="3" type="ORF">BSK56_33475</name>
</gene>
<feature type="domain" description="Hint" evidence="2">
    <location>
        <begin position="208"/>
        <end position="302"/>
    </location>
</feature>
<dbReference type="InterPro" id="IPR056823">
    <property type="entry name" value="TEN-like_YD-shell"/>
</dbReference>
<evidence type="ECO:0000256" key="1">
    <source>
        <dbReference type="ARBA" id="ARBA00022737"/>
    </source>
</evidence>
<reference evidence="3 4" key="1">
    <citation type="submission" date="2016-10" db="EMBL/GenBank/DDBJ databases">
        <title>Paenibacillus species isolates.</title>
        <authorList>
            <person name="Beno S.M."/>
        </authorList>
    </citation>
    <scope>NUCLEOTIDE SEQUENCE [LARGE SCALE GENOMIC DNA]</scope>
    <source>
        <strain evidence="3 4">FSL H7-0744</strain>
    </source>
</reference>
<dbReference type="PROSITE" id="PS50818">
    <property type="entry name" value="INTEIN_C_TER"/>
    <property type="match status" value="1"/>
</dbReference>
<organism evidence="3 4">
    <name type="scientific">Paenibacillus borealis</name>
    <dbReference type="NCBI Taxonomy" id="160799"/>
    <lineage>
        <taxon>Bacteria</taxon>
        <taxon>Bacillati</taxon>
        <taxon>Bacillota</taxon>
        <taxon>Bacilli</taxon>
        <taxon>Bacillales</taxon>
        <taxon>Paenibacillaceae</taxon>
        <taxon>Paenibacillus</taxon>
    </lineage>
</organism>
<dbReference type="Gene3D" id="2.170.16.10">
    <property type="entry name" value="Hedgehog/Intein (Hint) domain"/>
    <property type="match status" value="1"/>
</dbReference>
<accession>A0ABX3GT73</accession>
<dbReference type="InterPro" id="IPR006141">
    <property type="entry name" value="Intein_N"/>
</dbReference>
<sequence>AAKDYYYLYNGHGDVVQIVNTSGTPVNTYSYDEWGNITSQTEGIQNSFKYAGEIYDAETGLYYLRARYYDPSIGRFLNEDTVEGQIDNPLSQNLYTYVSNNPLRYIDPSGHDLMEVYIYEQTGYHKYKSDLQYLAMNVEEIISYHFYGGEEVFNLLYSKDPEVIAESLKGLAISFVPFGSAGKVAAKVGKKVDKAGDVTKLLKKAYKCNCFTAGTKVQTDEGEKNIEDIEVGDKVLSKDEITGEVAYKEVTATFNHETNEIYKIHVGDQTIESTFNHPFYVKDKGWTFVKDLKAGDLLVQSDGNTLKIESNEVEHRQAAVYNLRVDGFHTYFVSDLSIWVHNTNCWGKFSTDDLKKLGQADQKDIKRITGNANDAFDFFKEQVSSYREVSPGVFVGKDTNGVTFTYRASSKSGPPTIDLNGISGVRKIKFLED</sequence>
<evidence type="ECO:0000313" key="4">
    <source>
        <dbReference type="Proteomes" id="UP000187412"/>
    </source>
</evidence>
<dbReference type="NCBIfam" id="TIGR01643">
    <property type="entry name" value="YD_repeat_2x"/>
    <property type="match status" value="1"/>
</dbReference>
<evidence type="ECO:0000313" key="3">
    <source>
        <dbReference type="EMBL" id="OMD34714.1"/>
    </source>
</evidence>
<dbReference type="PROSITE" id="PS50817">
    <property type="entry name" value="INTEIN_N_TER"/>
    <property type="match status" value="1"/>
</dbReference>
<dbReference type="InterPro" id="IPR006530">
    <property type="entry name" value="YD"/>
</dbReference>
<dbReference type="Pfam" id="PF07591">
    <property type="entry name" value="PT-HINT"/>
    <property type="match status" value="1"/>
</dbReference>
<dbReference type="Pfam" id="PF25023">
    <property type="entry name" value="TEN_YD-shell"/>
    <property type="match status" value="1"/>
</dbReference>
<dbReference type="NCBIfam" id="TIGR03696">
    <property type="entry name" value="Rhs_assc_core"/>
    <property type="match status" value="1"/>
</dbReference>
<proteinExistence type="predicted"/>
<dbReference type="InterPro" id="IPR022385">
    <property type="entry name" value="Rhs_assc_core"/>
</dbReference>
<keyword evidence="4" id="KW-1185">Reference proteome</keyword>
<dbReference type="SMART" id="SM00306">
    <property type="entry name" value="HintN"/>
    <property type="match status" value="1"/>
</dbReference>
<dbReference type="InterPro" id="IPR003587">
    <property type="entry name" value="Hint_dom_N"/>
</dbReference>
<dbReference type="Gene3D" id="2.180.10.10">
    <property type="entry name" value="RHS repeat-associated core"/>
    <property type="match status" value="1"/>
</dbReference>
<dbReference type="CDD" id="cd00081">
    <property type="entry name" value="Hint"/>
    <property type="match status" value="1"/>
</dbReference>
<protein>
    <recommendedName>
        <fullName evidence="2">Hint domain-containing protein</fullName>
    </recommendedName>
</protein>
<dbReference type="PANTHER" id="PTHR32305">
    <property type="match status" value="1"/>
</dbReference>
<dbReference type="InterPro" id="IPR050708">
    <property type="entry name" value="T6SS_VgrG/RHS"/>
</dbReference>
<name>A0ABX3GT73_PAEBO</name>
<dbReference type="SUPFAM" id="SSF51294">
    <property type="entry name" value="Hedgehog/intein (Hint) domain"/>
    <property type="match status" value="1"/>
</dbReference>
<keyword evidence="1" id="KW-0677">Repeat</keyword>
<feature type="non-terminal residue" evidence="3">
    <location>
        <position position="1"/>
    </location>
</feature>
<dbReference type="EMBL" id="MPTB01000113">
    <property type="protein sequence ID" value="OMD34714.1"/>
    <property type="molecule type" value="Genomic_DNA"/>
</dbReference>
<dbReference type="Proteomes" id="UP000187412">
    <property type="component" value="Unassembled WGS sequence"/>
</dbReference>
<dbReference type="InterPro" id="IPR030934">
    <property type="entry name" value="Intein_C"/>
</dbReference>
<dbReference type="InterPro" id="IPR036844">
    <property type="entry name" value="Hint_dom_sf"/>
</dbReference>
<evidence type="ECO:0000259" key="2">
    <source>
        <dbReference type="SMART" id="SM00306"/>
    </source>
</evidence>
<comment type="caution">
    <text evidence="3">The sequence shown here is derived from an EMBL/GenBank/DDBJ whole genome shotgun (WGS) entry which is preliminary data.</text>
</comment>
<dbReference type="RefSeq" id="WP_256718310.1">
    <property type="nucleotide sequence ID" value="NZ_MPTB01000113.1"/>
</dbReference>